<dbReference type="EMBL" id="CP036274">
    <property type="protein sequence ID" value="QDU31545.1"/>
    <property type="molecule type" value="Genomic_DNA"/>
</dbReference>
<dbReference type="OrthoDB" id="9766840at2"/>
<dbReference type="InterPro" id="IPR036388">
    <property type="entry name" value="WH-like_DNA-bd_sf"/>
</dbReference>
<name>A0A517YMU5_9BACT</name>
<dbReference type="CDD" id="cd02440">
    <property type="entry name" value="AdoMet_MTases"/>
    <property type="match status" value="1"/>
</dbReference>
<evidence type="ECO:0000256" key="3">
    <source>
        <dbReference type="ARBA" id="ARBA00022691"/>
    </source>
</evidence>
<dbReference type="PANTHER" id="PTHR43712">
    <property type="entry name" value="PUTATIVE (AFU_ORTHOLOGUE AFUA_4G14580)-RELATED"/>
    <property type="match status" value="1"/>
</dbReference>
<dbReference type="Gene3D" id="1.10.10.10">
    <property type="entry name" value="Winged helix-like DNA-binding domain superfamily/Winged helix DNA-binding domain"/>
    <property type="match status" value="1"/>
</dbReference>
<dbReference type="InterPro" id="IPR029063">
    <property type="entry name" value="SAM-dependent_MTases_sf"/>
</dbReference>
<dbReference type="EC" id="2.1.1.210" evidence="5"/>
<proteinExistence type="predicted"/>
<accession>A0A517YMU5</accession>
<sequence>MFTTASELRPPNLDPTPLFELFRGSYATELLTAAVAHFQLFELLGNASLTASALQQRLQLERRPFLVLTTALRAMQLLEVNEGQYQLTQLAREHLLRGGAHYVGDYIGLAAASPGVNEMVARLRTNRPANAAADDGGAAFIYREGLESAMEREASARHLTLALAGRAHNVAPHLARVLDLSKARCVLDVGGGTGLYSIALLQQNPHLQAIVFDRPEVLKIAAEFATQYGVIDRLTCTPGDMFADELPASADVILLSNILHDWDEPQCAQLVERCASVLPAGGQLLIHDVFLNDDLAGPLPIALYSAALFTLTEGRAYSADEYCQWLKAAGLHPAAVQHTLIHCGVIVGSKLA</sequence>
<organism evidence="5 6">
    <name type="scientific">Anatilimnocola aggregata</name>
    <dbReference type="NCBI Taxonomy" id="2528021"/>
    <lineage>
        <taxon>Bacteria</taxon>
        <taxon>Pseudomonadati</taxon>
        <taxon>Planctomycetota</taxon>
        <taxon>Planctomycetia</taxon>
        <taxon>Pirellulales</taxon>
        <taxon>Pirellulaceae</taxon>
        <taxon>Anatilimnocola</taxon>
    </lineage>
</organism>
<feature type="domain" description="O-methyltransferase C-terminal" evidence="4">
    <location>
        <begin position="171"/>
        <end position="331"/>
    </location>
</feature>
<keyword evidence="6" id="KW-1185">Reference proteome</keyword>
<dbReference type="PROSITE" id="PS51683">
    <property type="entry name" value="SAM_OMT_II"/>
    <property type="match status" value="1"/>
</dbReference>
<dbReference type="GO" id="GO:0043803">
    <property type="term" value="F:hydroxyneurosporene-O-methyltransferase activity"/>
    <property type="evidence" value="ECO:0007669"/>
    <property type="project" value="UniProtKB-EC"/>
</dbReference>
<evidence type="ECO:0000313" key="5">
    <source>
        <dbReference type="EMBL" id="QDU31545.1"/>
    </source>
</evidence>
<dbReference type="AlphaFoldDB" id="A0A517YMU5"/>
<reference evidence="5 6" key="1">
    <citation type="submission" date="2019-02" db="EMBL/GenBank/DDBJ databases">
        <title>Deep-cultivation of Planctomycetes and their phenomic and genomic characterization uncovers novel biology.</title>
        <authorList>
            <person name="Wiegand S."/>
            <person name="Jogler M."/>
            <person name="Boedeker C."/>
            <person name="Pinto D."/>
            <person name="Vollmers J."/>
            <person name="Rivas-Marin E."/>
            <person name="Kohn T."/>
            <person name="Peeters S.H."/>
            <person name="Heuer A."/>
            <person name="Rast P."/>
            <person name="Oberbeckmann S."/>
            <person name="Bunk B."/>
            <person name="Jeske O."/>
            <person name="Meyerdierks A."/>
            <person name="Storesund J.E."/>
            <person name="Kallscheuer N."/>
            <person name="Luecker S."/>
            <person name="Lage O.M."/>
            <person name="Pohl T."/>
            <person name="Merkel B.J."/>
            <person name="Hornburger P."/>
            <person name="Mueller R.-W."/>
            <person name="Bruemmer F."/>
            <person name="Labrenz M."/>
            <person name="Spormann A.M."/>
            <person name="Op den Camp H."/>
            <person name="Overmann J."/>
            <person name="Amann R."/>
            <person name="Jetten M.S.M."/>
            <person name="Mascher T."/>
            <person name="Medema M.H."/>
            <person name="Devos D.P."/>
            <person name="Kaster A.-K."/>
            <person name="Ovreas L."/>
            <person name="Rohde M."/>
            <person name="Galperin M.Y."/>
            <person name="Jogler C."/>
        </authorList>
    </citation>
    <scope>NUCLEOTIDE SEQUENCE [LARGE SCALE GENOMIC DNA]</scope>
    <source>
        <strain evidence="5 6">ETA_A8</strain>
    </source>
</reference>
<dbReference type="Gene3D" id="3.40.50.150">
    <property type="entry name" value="Vaccinia Virus protein VP39"/>
    <property type="match status" value="1"/>
</dbReference>
<evidence type="ECO:0000256" key="1">
    <source>
        <dbReference type="ARBA" id="ARBA00022603"/>
    </source>
</evidence>
<dbReference type="GO" id="GO:0046983">
    <property type="term" value="F:protein dimerization activity"/>
    <property type="evidence" value="ECO:0007669"/>
    <property type="project" value="InterPro"/>
</dbReference>
<dbReference type="GO" id="GO:0008171">
    <property type="term" value="F:O-methyltransferase activity"/>
    <property type="evidence" value="ECO:0007669"/>
    <property type="project" value="InterPro"/>
</dbReference>
<dbReference type="GO" id="GO:0032259">
    <property type="term" value="P:methylation"/>
    <property type="evidence" value="ECO:0007669"/>
    <property type="project" value="UniProtKB-KW"/>
</dbReference>
<dbReference type="Pfam" id="PF00891">
    <property type="entry name" value="Methyltransf_2"/>
    <property type="match status" value="1"/>
</dbReference>
<dbReference type="KEGG" id="aagg:ETAA8_67040"/>
<keyword evidence="3" id="KW-0949">S-adenosyl-L-methionine</keyword>
<keyword evidence="2 5" id="KW-0808">Transferase</keyword>
<dbReference type="SUPFAM" id="SSF53335">
    <property type="entry name" value="S-adenosyl-L-methionine-dependent methyltransferases"/>
    <property type="match status" value="1"/>
</dbReference>
<gene>
    <name evidence="5" type="primary">crtF</name>
    <name evidence="5" type="ORF">ETAA8_67040</name>
</gene>
<dbReference type="Proteomes" id="UP000315017">
    <property type="component" value="Chromosome"/>
</dbReference>
<evidence type="ECO:0000259" key="4">
    <source>
        <dbReference type="Pfam" id="PF00891"/>
    </source>
</evidence>
<protein>
    <submittedName>
        <fullName evidence="5">Demethylspheroidene O-methyltransferase</fullName>
        <ecNumber evidence="5">2.1.1.210</ecNumber>
    </submittedName>
</protein>
<dbReference type="PANTHER" id="PTHR43712:SF2">
    <property type="entry name" value="O-METHYLTRANSFERASE CICE"/>
    <property type="match status" value="1"/>
</dbReference>
<dbReference type="RefSeq" id="WP_145098858.1">
    <property type="nucleotide sequence ID" value="NZ_CP036274.1"/>
</dbReference>
<evidence type="ECO:0000313" key="6">
    <source>
        <dbReference type="Proteomes" id="UP000315017"/>
    </source>
</evidence>
<dbReference type="InterPro" id="IPR001077">
    <property type="entry name" value="COMT_C"/>
</dbReference>
<evidence type="ECO:0000256" key="2">
    <source>
        <dbReference type="ARBA" id="ARBA00022679"/>
    </source>
</evidence>
<dbReference type="InterPro" id="IPR016461">
    <property type="entry name" value="COMT-like"/>
</dbReference>
<keyword evidence="1 5" id="KW-0489">Methyltransferase</keyword>